<evidence type="ECO:0000313" key="3">
    <source>
        <dbReference type="Proteomes" id="UP000245790"/>
    </source>
</evidence>
<accession>A0A316FE83</accession>
<comment type="caution">
    <text evidence="2">The sequence shown here is derived from an EMBL/GenBank/DDBJ whole genome shotgun (WGS) entry which is preliminary data.</text>
</comment>
<feature type="compositionally biased region" description="Basic and acidic residues" evidence="1">
    <location>
        <begin position="20"/>
        <end position="31"/>
    </location>
</feature>
<dbReference type="EMBL" id="QGGU01000014">
    <property type="protein sequence ID" value="PWK45350.1"/>
    <property type="molecule type" value="Genomic_DNA"/>
</dbReference>
<name>A0A316FE83_9GAMM</name>
<dbReference type="RefSeq" id="WP_109764896.1">
    <property type="nucleotide sequence ID" value="NZ_QGGU01000014.1"/>
</dbReference>
<feature type="compositionally biased region" description="Polar residues" evidence="1">
    <location>
        <begin position="9"/>
        <end position="19"/>
    </location>
</feature>
<protein>
    <submittedName>
        <fullName evidence="2">Uncharacterized protein</fullName>
    </submittedName>
</protein>
<gene>
    <name evidence="2" type="ORF">C8D97_11423</name>
</gene>
<feature type="compositionally biased region" description="Polar residues" evidence="1">
    <location>
        <begin position="32"/>
        <end position="44"/>
    </location>
</feature>
<reference evidence="2 3" key="1">
    <citation type="submission" date="2018-05" db="EMBL/GenBank/DDBJ databases">
        <title>Genomic Encyclopedia of Type Strains, Phase IV (KMG-IV): sequencing the most valuable type-strain genomes for metagenomic binning, comparative biology and taxonomic classification.</title>
        <authorList>
            <person name="Goeker M."/>
        </authorList>
    </citation>
    <scope>NUCLEOTIDE SEQUENCE [LARGE SCALE GENOMIC DNA]</scope>
    <source>
        <strain evidence="2 3">DSM 25350</strain>
    </source>
</reference>
<sequence>MDKFKKAEQAQTSQYSTDTNHADCDPSDKNKSGQNNCDQANSKQSKSDRTTTVEQLKRLGVFQIKLGLDALRDILLSPLSILFTLMDLAEKNKPEDSHFNKLLAFGRRTERRINLFNQHDDDIEQAEAKQKVQTVDTLVTQIEDIIKKEYKQGELSMRAKSALEKTVKIARRKNAAKSEE</sequence>
<organism evidence="2 3">
    <name type="scientific">Pleionea mediterranea</name>
    <dbReference type="NCBI Taxonomy" id="523701"/>
    <lineage>
        <taxon>Bacteria</taxon>
        <taxon>Pseudomonadati</taxon>
        <taxon>Pseudomonadota</taxon>
        <taxon>Gammaproteobacteria</taxon>
        <taxon>Oceanospirillales</taxon>
        <taxon>Pleioneaceae</taxon>
        <taxon>Pleionea</taxon>
    </lineage>
</organism>
<dbReference type="Proteomes" id="UP000245790">
    <property type="component" value="Unassembled WGS sequence"/>
</dbReference>
<dbReference type="AlphaFoldDB" id="A0A316FE83"/>
<dbReference type="OrthoDB" id="8030924at2"/>
<evidence type="ECO:0000256" key="1">
    <source>
        <dbReference type="SAM" id="MobiDB-lite"/>
    </source>
</evidence>
<evidence type="ECO:0000313" key="2">
    <source>
        <dbReference type="EMBL" id="PWK45350.1"/>
    </source>
</evidence>
<feature type="region of interest" description="Disordered" evidence="1">
    <location>
        <begin position="1"/>
        <end position="50"/>
    </location>
</feature>
<proteinExistence type="predicted"/>
<keyword evidence="3" id="KW-1185">Reference proteome</keyword>